<dbReference type="InterPro" id="IPR025335">
    <property type="entry name" value="DUF4241"/>
</dbReference>
<organism evidence="1 2">
    <name type="scientific">Leucobacter exalbidus</name>
    <dbReference type="NCBI Taxonomy" id="662960"/>
    <lineage>
        <taxon>Bacteria</taxon>
        <taxon>Bacillati</taxon>
        <taxon>Actinomycetota</taxon>
        <taxon>Actinomycetes</taxon>
        <taxon>Micrococcales</taxon>
        <taxon>Microbacteriaceae</taxon>
        <taxon>Leucobacter</taxon>
    </lineage>
</organism>
<sequence length="359" mass="39130">MTSSSESRHPAEERVQEFMAEFDAQWHSAAPAFENRDPANPLDPFKLWHGLMAQTTRNHFTDSSTIALGQSFDRPAQYGPDAEWFLRSEGHENVAYVLTQSTSPLARIHEYTVRVQSEDWKISAITDHSSDPILPFVDRVSIDASVQECAVGAPFTEMPEAEAQLDEVRNFTDREVTRARDGETSRVEVSGIGTLVTSTGVLTVLDFGYDNDDAHPLSRTVNPGSYPVDRVTAFGRNAAVRVRFSDQTPVAWHPASIPGSGHVVGVDAGCVVIADYVGYASMTRRDKAAAFDNFTAIERPATLEFSLGDAGVGFAADSGYGDGSYPVYWGEDANGEVAELVVDFMVLVAADDDGVLKHM</sequence>
<name>A0A940T3M3_9MICO</name>
<dbReference type="RefSeq" id="WP_209704910.1">
    <property type="nucleotide sequence ID" value="NZ_JAFIDA010000001.1"/>
</dbReference>
<proteinExistence type="predicted"/>
<evidence type="ECO:0000313" key="1">
    <source>
        <dbReference type="EMBL" id="MBP1325919.1"/>
    </source>
</evidence>
<dbReference type="Pfam" id="PF14025">
    <property type="entry name" value="DUF4241"/>
    <property type="match status" value="1"/>
</dbReference>
<evidence type="ECO:0008006" key="3">
    <source>
        <dbReference type="Google" id="ProtNLM"/>
    </source>
</evidence>
<gene>
    <name evidence="1" type="ORF">JOF28_001151</name>
</gene>
<protein>
    <recommendedName>
        <fullName evidence="3">DUF4241 domain-containing protein</fullName>
    </recommendedName>
</protein>
<evidence type="ECO:0000313" key="2">
    <source>
        <dbReference type="Proteomes" id="UP000675163"/>
    </source>
</evidence>
<keyword evidence="2" id="KW-1185">Reference proteome</keyword>
<comment type="caution">
    <text evidence="1">The sequence shown here is derived from an EMBL/GenBank/DDBJ whole genome shotgun (WGS) entry which is preliminary data.</text>
</comment>
<dbReference type="EMBL" id="JAFIDA010000001">
    <property type="protein sequence ID" value="MBP1325919.1"/>
    <property type="molecule type" value="Genomic_DNA"/>
</dbReference>
<reference evidence="1" key="1">
    <citation type="submission" date="2021-02" db="EMBL/GenBank/DDBJ databases">
        <title>Sequencing the genomes of 1000 actinobacteria strains.</title>
        <authorList>
            <person name="Klenk H.-P."/>
        </authorList>
    </citation>
    <scope>NUCLEOTIDE SEQUENCE</scope>
    <source>
        <strain evidence="1">DSM 22850</strain>
    </source>
</reference>
<dbReference type="AlphaFoldDB" id="A0A940T3M3"/>
<dbReference type="Proteomes" id="UP000675163">
    <property type="component" value="Unassembled WGS sequence"/>
</dbReference>
<accession>A0A940T3M3</accession>